<sequence length="73" mass="8503">MIFNVHVLIYGIRDIFVNLIHSLVKITEQDPIFLSFLLTILLFSQGLSMNENEPSLKDSLIVNQFQSYYIELL</sequence>
<reference evidence="2" key="1">
    <citation type="submission" date="2021-02" db="EMBL/GenBank/DDBJ databases">
        <authorList>
            <person name="Nowell W R."/>
        </authorList>
    </citation>
    <scope>NUCLEOTIDE SEQUENCE</scope>
</reference>
<organism evidence="2 3">
    <name type="scientific">Adineta steineri</name>
    <dbReference type="NCBI Taxonomy" id="433720"/>
    <lineage>
        <taxon>Eukaryota</taxon>
        <taxon>Metazoa</taxon>
        <taxon>Spiralia</taxon>
        <taxon>Gnathifera</taxon>
        <taxon>Rotifera</taxon>
        <taxon>Eurotatoria</taxon>
        <taxon>Bdelloidea</taxon>
        <taxon>Adinetida</taxon>
        <taxon>Adinetidae</taxon>
        <taxon>Adineta</taxon>
    </lineage>
</organism>
<comment type="caution">
    <text evidence="2">The sequence shown here is derived from an EMBL/GenBank/DDBJ whole genome shotgun (WGS) entry which is preliminary data.</text>
</comment>
<dbReference type="EMBL" id="CAJNOI010000050">
    <property type="protein sequence ID" value="CAF0944999.1"/>
    <property type="molecule type" value="Genomic_DNA"/>
</dbReference>
<proteinExistence type="predicted"/>
<evidence type="ECO:0000313" key="2">
    <source>
        <dbReference type="EMBL" id="CAF1181712.1"/>
    </source>
</evidence>
<name>A0A814V0M5_9BILA</name>
<keyword evidence="3" id="KW-1185">Reference proteome</keyword>
<evidence type="ECO:0000313" key="1">
    <source>
        <dbReference type="EMBL" id="CAF0944999.1"/>
    </source>
</evidence>
<dbReference type="Proteomes" id="UP000663877">
    <property type="component" value="Unassembled WGS sequence"/>
</dbReference>
<dbReference type="Proteomes" id="UP000663832">
    <property type="component" value="Unassembled WGS sequence"/>
</dbReference>
<gene>
    <name evidence="1" type="ORF">BJG266_LOCUS12877</name>
    <name evidence="2" type="ORF">QVE165_LOCUS24720</name>
</gene>
<dbReference type="EMBL" id="CAJNOM010000175">
    <property type="protein sequence ID" value="CAF1181712.1"/>
    <property type="molecule type" value="Genomic_DNA"/>
</dbReference>
<dbReference type="AlphaFoldDB" id="A0A814V0M5"/>
<accession>A0A814V0M5</accession>
<protein>
    <submittedName>
        <fullName evidence="2">Uncharacterized protein</fullName>
    </submittedName>
</protein>
<evidence type="ECO:0000313" key="3">
    <source>
        <dbReference type="Proteomes" id="UP000663832"/>
    </source>
</evidence>